<dbReference type="AlphaFoldDB" id="A0A7G7G4V7"/>
<dbReference type="RefSeq" id="WP_185272972.1">
    <property type="nucleotide sequence ID" value="NZ_CP055156.1"/>
</dbReference>
<dbReference type="Proteomes" id="UP000515237">
    <property type="component" value="Chromosome"/>
</dbReference>
<keyword evidence="2" id="KW-1185">Reference proteome</keyword>
<gene>
    <name evidence="1" type="ORF">HUW51_05410</name>
</gene>
<dbReference type="KEGG" id="aswu:HUW51_05410"/>
<organism evidence="1 2">
    <name type="scientific">Adhaeribacter swui</name>
    <dbReference type="NCBI Taxonomy" id="2086471"/>
    <lineage>
        <taxon>Bacteria</taxon>
        <taxon>Pseudomonadati</taxon>
        <taxon>Bacteroidota</taxon>
        <taxon>Cytophagia</taxon>
        <taxon>Cytophagales</taxon>
        <taxon>Hymenobacteraceae</taxon>
        <taxon>Adhaeribacter</taxon>
    </lineage>
</organism>
<evidence type="ECO:0000313" key="1">
    <source>
        <dbReference type="EMBL" id="QNF32191.1"/>
    </source>
</evidence>
<name>A0A7G7G4V7_9BACT</name>
<sequence>MKKFKFLIFVAAVITTSSCSRNLHLNYQLEAANTGSIILKPGRPTEKTMVTLNNQVIVNNKNVKSLTIHHVPTGNYTFHYVSGTKWYKNKLDVQLPVQMEAGKEVTKIVEVPPYKNGYWYYLAGQAVLSGVIGALLR</sequence>
<reference evidence="1 2" key="1">
    <citation type="journal article" date="2018" name="Int. J. Syst. Evol. Microbiol.">
        <title>Adhaeribacter swui sp. nov., isolated from wet mud.</title>
        <authorList>
            <person name="Kim D.U."/>
            <person name="Kim K.W."/>
            <person name="Kang M.S."/>
            <person name="Kim J.Y."/>
            <person name="Jang J.H."/>
            <person name="Kim M.K."/>
        </authorList>
    </citation>
    <scope>NUCLEOTIDE SEQUENCE [LARGE SCALE GENOMIC DNA]</scope>
    <source>
        <strain evidence="1 2">KCTC 52873</strain>
    </source>
</reference>
<dbReference type="PROSITE" id="PS51257">
    <property type="entry name" value="PROKAR_LIPOPROTEIN"/>
    <property type="match status" value="1"/>
</dbReference>
<evidence type="ECO:0008006" key="3">
    <source>
        <dbReference type="Google" id="ProtNLM"/>
    </source>
</evidence>
<accession>A0A7G7G4V7</accession>
<protein>
    <recommendedName>
        <fullName evidence="3">DUF2846 domain-containing protein</fullName>
    </recommendedName>
</protein>
<dbReference type="EMBL" id="CP055156">
    <property type="protein sequence ID" value="QNF32191.1"/>
    <property type="molecule type" value="Genomic_DNA"/>
</dbReference>
<proteinExistence type="predicted"/>
<evidence type="ECO:0000313" key="2">
    <source>
        <dbReference type="Proteomes" id="UP000515237"/>
    </source>
</evidence>